<gene>
    <name evidence="1" type="ORF">CEQ21_24465</name>
</gene>
<dbReference type="EMBL" id="RIBP01000004">
    <property type="protein sequence ID" value="TRZ38540.1"/>
    <property type="molecule type" value="Genomic_DNA"/>
</dbReference>
<evidence type="ECO:0000313" key="1">
    <source>
        <dbReference type="EMBL" id="TRZ38540.1"/>
    </source>
</evidence>
<sequence length="78" mass="8995">MEGMTDLEIARKMYYDWLSAESAVTTGQSYSIGTRSLTRANLTEIRKSVIYWKNEIVKLEASSKGKGRRAMRFMPRDL</sequence>
<dbReference type="Pfam" id="PF19645">
    <property type="entry name" value="DUF6148"/>
    <property type="match status" value="1"/>
</dbReference>
<evidence type="ECO:0000313" key="2">
    <source>
        <dbReference type="Proteomes" id="UP000319837"/>
    </source>
</evidence>
<dbReference type="RefSeq" id="WP_185766793.1">
    <property type="nucleotide sequence ID" value="NZ_RIBP01000004.1"/>
</dbReference>
<reference evidence="2" key="1">
    <citation type="submission" date="2018-10" db="EMBL/GenBank/DDBJ databases">
        <title>FDA dAtabase for Regulatory Grade micrObial Sequences (FDA-ARGOS): Supporting development and validation of Infectious Disease Dx tests.</title>
        <authorList>
            <person name="Minogue T."/>
            <person name="Wolcott M."/>
            <person name="Wasieloski L."/>
            <person name="Aguilar W."/>
            <person name="Moore D."/>
            <person name="Tallon L."/>
            <person name="Sadzewicz L."/>
            <person name="Sengamalay N."/>
            <person name="Ott S."/>
            <person name="Godinez A."/>
            <person name="Nagaraj S."/>
            <person name="Vavikolanu K."/>
            <person name="Vyas G."/>
            <person name="Nadendla S."/>
            <person name="George J."/>
            <person name="Sichtig H."/>
        </authorList>
    </citation>
    <scope>NUCLEOTIDE SEQUENCE [LARGE SCALE GENOMIC DNA]</scope>
    <source>
        <strain evidence="2">FDAARGOS_343</strain>
    </source>
</reference>
<proteinExistence type="predicted"/>
<comment type="caution">
    <text evidence="1">The sequence shown here is derived from an EMBL/GenBank/DDBJ whole genome shotgun (WGS) entry which is preliminary data.</text>
</comment>
<dbReference type="InterPro" id="IPR046146">
    <property type="entry name" value="DUF6148"/>
</dbReference>
<dbReference type="AlphaFoldDB" id="A0A553SNG7"/>
<organism evidence="1 2">
    <name type="scientific">Niallia circulans</name>
    <name type="common">Bacillus circulans</name>
    <dbReference type="NCBI Taxonomy" id="1397"/>
    <lineage>
        <taxon>Bacteria</taxon>
        <taxon>Bacillati</taxon>
        <taxon>Bacillota</taxon>
        <taxon>Bacilli</taxon>
        <taxon>Bacillales</taxon>
        <taxon>Bacillaceae</taxon>
        <taxon>Niallia</taxon>
    </lineage>
</organism>
<protein>
    <submittedName>
        <fullName evidence="1">Uncharacterized protein</fullName>
    </submittedName>
</protein>
<name>A0A553SNG7_NIACI</name>
<accession>A0A553SNG7</accession>
<dbReference type="Proteomes" id="UP000319837">
    <property type="component" value="Unassembled WGS sequence"/>
</dbReference>